<evidence type="ECO:0000313" key="1">
    <source>
        <dbReference type="EMBL" id="KKL18041.1"/>
    </source>
</evidence>
<organism evidence="1">
    <name type="scientific">marine sediment metagenome</name>
    <dbReference type="NCBI Taxonomy" id="412755"/>
    <lineage>
        <taxon>unclassified sequences</taxon>
        <taxon>metagenomes</taxon>
        <taxon>ecological metagenomes</taxon>
    </lineage>
</organism>
<gene>
    <name evidence="1" type="ORF">LCGC14_2479530</name>
</gene>
<accession>A0A0F9DK24</accession>
<dbReference type="EMBL" id="LAZR01039023">
    <property type="protein sequence ID" value="KKL18041.1"/>
    <property type="molecule type" value="Genomic_DNA"/>
</dbReference>
<reference evidence="1" key="1">
    <citation type="journal article" date="2015" name="Nature">
        <title>Complex archaea that bridge the gap between prokaryotes and eukaryotes.</title>
        <authorList>
            <person name="Spang A."/>
            <person name="Saw J.H."/>
            <person name="Jorgensen S.L."/>
            <person name="Zaremba-Niedzwiedzka K."/>
            <person name="Martijn J."/>
            <person name="Lind A.E."/>
            <person name="van Eijk R."/>
            <person name="Schleper C."/>
            <person name="Guy L."/>
            <person name="Ettema T.J."/>
        </authorList>
    </citation>
    <scope>NUCLEOTIDE SEQUENCE</scope>
</reference>
<comment type="caution">
    <text evidence="1">The sequence shown here is derived from an EMBL/GenBank/DDBJ whole genome shotgun (WGS) entry which is preliminary data.</text>
</comment>
<dbReference type="AlphaFoldDB" id="A0A0F9DK24"/>
<sequence>MSITRAQASPDTLALAEDLHPWPMTNEEAWEIIEAKLEEVRADEYDTGYEAGYEDAELAAAEEDE</sequence>
<proteinExistence type="predicted"/>
<protein>
    <submittedName>
        <fullName evidence="1">Uncharacterized protein</fullName>
    </submittedName>
</protein>
<name>A0A0F9DK24_9ZZZZ</name>